<evidence type="ECO:0000256" key="4">
    <source>
        <dbReference type="ARBA" id="ARBA00022553"/>
    </source>
</evidence>
<reference evidence="14" key="1">
    <citation type="submission" date="2017-02" db="UniProtKB">
        <authorList>
            <consortium name="WormBaseParasite"/>
        </authorList>
    </citation>
    <scope>IDENTIFICATION</scope>
</reference>
<comment type="similarity">
    <text evidence="2">Belongs to the EAF family.</text>
</comment>
<dbReference type="Proteomes" id="UP000280834">
    <property type="component" value="Unassembled WGS sequence"/>
</dbReference>
<dbReference type="AlphaFoldDB" id="A0A0R3QZZ8"/>
<accession>A0A0R3QZZ8</accession>
<keyword evidence="4" id="KW-0597">Phosphoprotein</keyword>
<evidence type="ECO:0000256" key="2">
    <source>
        <dbReference type="ARBA" id="ARBA00007798"/>
    </source>
</evidence>
<keyword evidence="13" id="KW-1185">Reference proteome</keyword>
<name>A0A0R3QZZ8_9BILA</name>
<evidence type="ECO:0000256" key="3">
    <source>
        <dbReference type="ARBA" id="ARBA00021452"/>
    </source>
</evidence>
<evidence type="ECO:0000256" key="8">
    <source>
        <dbReference type="ARBA" id="ARBA00023242"/>
    </source>
</evidence>
<dbReference type="Pfam" id="PF09816">
    <property type="entry name" value="EAF"/>
    <property type="match status" value="1"/>
</dbReference>
<sequence>MTEVREIPSGTYNLKFGESFHERGEKPIYHTLQFDFKPKSLAGEKETFIVFGGNGDVQVAVPGEGDALTVFKGAQKPVKGEKECLLFFDHLTGEMRIEKLSSIMSVKKTRYHFPVGNEDSASVRLRSEIERLRKESGEKSDDEMDDTKSSSGSSTAVSSESGDSDSECDDGDRKSASVISKSMRSSDDSRSRSSDTGDDDDLQEALEQQLRSQSMPAIEETKQKQIKSYPPPPFPVNSNTKKLLHDDLQLSESSDED</sequence>
<evidence type="ECO:0000313" key="14">
    <source>
        <dbReference type="WBParaSite" id="BTMF_0001332201-mRNA-1"/>
    </source>
</evidence>
<feature type="domain" description="Transcription elongation factor Eaf N-terminal" evidence="11">
    <location>
        <begin position="12"/>
        <end position="110"/>
    </location>
</feature>
<dbReference type="InterPro" id="IPR027093">
    <property type="entry name" value="EAF_fam"/>
</dbReference>
<dbReference type="PANTHER" id="PTHR15970:SF2">
    <property type="entry name" value="ELL-ASSOCIATED FACTOR EAF"/>
    <property type="match status" value="1"/>
</dbReference>
<dbReference type="GO" id="GO:0032783">
    <property type="term" value="C:super elongation complex"/>
    <property type="evidence" value="ECO:0007669"/>
    <property type="project" value="InterPro"/>
</dbReference>
<protein>
    <recommendedName>
        <fullName evidence="3">Ell-associated factor Eaf</fullName>
    </recommendedName>
</protein>
<gene>
    <name evidence="12" type="ORF">BTMF_LOCUS11335</name>
</gene>
<dbReference type="GO" id="GO:0006368">
    <property type="term" value="P:transcription elongation by RNA polymerase II"/>
    <property type="evidence" value="ECO:0007669"/>
    <property type="project" value="InterPro"/>
</dbReference>
<evidence type="ECO:0000256" key="1">
    <source>
        <dbReference type="ARBA" id="ARBA00004123"/>
    </source>
</evidence>
<keyword evidence="7" id="KW-0804">Transcription</keyword>
<organism evidence="14">
    <name type="scientific">Brugia timori</name>
    <dbReference type="NCBI Taxonomy" id="42155"/>
    <lineage>
        <taxon>Eukaryota</taxon>
        <taxon>Metazoa</taxon>
        <taxon>Ecdysozoa</taxon>
        <taxon>Nematoda</taxon>
        <taxon>Chromadorea</taxon>
        <taxon>Rhabditida</taxon>
        <taxon>Spirurina</taxon>
        <taxon>Spiruromorpha</taxon>
        <taxon>Filarioidea</taxon>
        <taxon>Onchocercidae</taxon>
        <taxon>Brugia</taxon>
    </lineage>
</organism>
<keyword evidence="8" id="KW-0539">Nucleus</keyword>
<evidence type="ECO:0000313" key="12">
    <source>
        <dbReference type="EMBL" id="VDO38725.1"/>
    </source>
</evidence>
<dbReference type="GO" id="GO:0003711">
    <property type="term" value="F:transcription elongation factor activity"/>
    <property type="evidence" value="ECO:0007669"/>
    <property type="project" value="TreeGrafter"/>
</dbReference>
<dbReference type="PANTHER" id="PTHR15970">
    <property type="entry name" value="ELL-ASSOCIATED FACTOR EAF"/>
    <property type="match status" value="1"/>
</dbReference>
<evidence type="ECO:0000256" key="7">
    <source>
        <dbReference type="ARBA" id="ARBA00023163"/>
    </source>
</evidence>
<feature type="compositionally biased region" description="Basic and acidic residues" evidence="10">
    <location>
        <begin position="184"/>
        <end position="195"/>
    </location>
</feature>
<evidence type="ECO:0000256" key="9">
    <source>
        <dbReference type="ARBA" id="ARBA00025617"/>
    </source>
</evidence>
<feature type="region of interest" description="Disordered" evidence="10">
    <location>
        <begin position="133"/>
        <end position="257"/>
    </location>
</feature>
<keyword evidence="5" id="KW-0805">Transcription regulation</keyword>
<evidence type="ECO:0000256" key="6">
    <source>
        <dbReference type="ARBA" id="ARBA00023159"/>
    </source>
</evidence>
<proteinExistence type="inferred from homology"/>
<dbReference type="InterPro" id="IPR019194">
    <property type="entry name" value="Tscrpt_elong_fac_Eaf_N"/>
</dbReference>
<evidence type="ECO:0000313" key="13">
    <source>
        <dbReference type="Proteomes" id="UP000280834"/>
    </source>
</evidence>
<evidence type="ECO:0000256" key="10">
    <source>
        <dbReference type="SAM" id="MobiDB-lite"/>
    </source>
</evidence>
<evidence type="ECO:0000259" key="11">
    <source>
        <dbReference type="Pfam" id="PF09816"/>
    </source>
</evidence>
<feature type="compositionally biased region" description="Low complexity" evidence="10">
    <location>
        <begin position="149"/>
        <end position="161"/>
    </location>
</feature>
<dbReference type="WBParaSite" id="BTMF_0001332201-mRNA-1">
    <property type="protein sequence ID" value="BTMF_0001332201-mRNA-1"/>
    <property type="gene ID" value="BTMF_0001332201"/>
</dbReference>
<reference evidence="12 13" key="2">
    <citation type="submission" date="2018-11" db="EMBL/GenBank/DDBJ databases">
        <authorList>
            <consortium name="Pathogen Informatics"/>
        </authorList>
    </citation>
    <scope>NUCLEOTIDE SEQUENCE [LARGE SCALE GENOMIC DNA]</scope>
</reference>
<evidence type="ECO:0000256" key="5">
    <source>
        <dbReference type="ARBA" id="ARBA00023015"/>
    </source>
</evidence>
<comment type="subcellular location">
    <subcellularLocation>
        <location evidence="1">Nucleus</location>
    </subcellularLocation>
</comment>
<comment type="function">
    <text evidence="9">Promotes transcriptional elongation by Su(Tpl)/ELL. Essential for development.</text>
</comment>
<dbReference type="STRING" id="42155.A0A0R3QZZ8"/>
<dbReference type="EMBL" id="UZAG01018240">
    <property type="protein sequence ID" value="VDO38725.1"/>
    <property type="molecule type" value="Genomic_DNA"/>
</dbReference>
<keyword evidence="6" id="KW-0010">Activator</keyword>